<dbReference type="AlphaFoldDB" id="A0A0P9FBM0"/>
<organism evidence="1 2">
    <name type="scientific">Kouleothrix aurantiaca</name>
    <dbReference type="NCBI Taxonomy" id="186479"/>
    <lineage>
        <taxon>Bacteria</taxon>
        <taxon>Bacillati</taxon>
        <taxon>Chloroflexota</taxon>
        <taxon>Chloroflexia</taxon>
        <taxon>Chloroflexales</taxon>
        <taxon>Roseiflexineae</taxon>
        <taxon>Roseiflexaceae</taxon>
        <taxon>Kouleothrix</taxon>
    </lineage>
</organism>
<name>A0A0P9FBM0_9CHLR</name>
<proteinExistence type="predicted"/>
<protein>
    <submittedName>
        <fullName evidence="1">Uncharacterized protein</fullName>
    </submittedName>
</protein>
<accession>A0A0P9FBM0</accession>
<sequence length="156" mass="16918">MSQNNSAVLAALADVGITISPNPRAATGWGWAVSNEKISQPWVGPYATVDATISAALNWLMTRAWKGTLCIHTHSADADLSWRPEAERPAELILPPIDELINNVNNAVHDLALDMALTHLADEINALPDIDALFEAEDATPIDEALLAPWRKMFGE</sequence>
<gene>
    <name evidence="1" type="ORF">SE17_29560</name>
</gene>
<comment type="caution">
    <text evidence="1">The sequence shown here is derived from an EMBL/GenBank/DDBJ whole genome shotgun (WGS) entry which is preliminary data.</text>
</comment>
<evidence type="ECO:0000313" key="1">
    <source>
        <dbReference type="EMBL" id="KPV49983.1"/>
    </source>
</evidence>
<keyword evidence="2" id="KW-1185">Reference proteome</keyword>
<evidence type="ECO:0000313" key="2">
    <source>
        <dbReference type="Proteomes" id="UP000050509"/>
    </source>
</evidence>
<dbReference type="EMBL" id="LJCR01001642">
    <property type="protein sequence ID" value="KPV49983.1"/>
    <property type="molecule type" value="Genomic_DNA"/>
</dbReference>
<dbReference type="Proteomes" id="UP000050509">
    <property type="component" value="Unassembled WGS sequence"/>
</dbReference>
<reference evidence="1 2" key="1">
    <citation type="submission" date="2015-09" db="EMBL/GenBank/DDBJ databases">
        <title>Draft genome sequence of Kouleothrix aurantiaca JCM 19913.</title>
        <authorList>
            <person name="Hemp J."/>
        </authorList>
    </citation>
    <scope>NUCLEOTIDE SEQUENCE [LARGE SCALE GENOMIC DNA]</scope>
    <source>
        <strain evidence="1 2">COM-B</strain>
    </source>
</reference>